<dbReference type="GeneID" id="26135378"/>
<dbReference type="EMBL" id="CP013050">
    <property type="protein sequence ID" value="ALM74061.1"/>
    <property type="molecule type" value="Genomic_DNA"/>
</dbReference>
<proteinExistence type="predicted"/>
<protein>
    <submittedName>
        <fullName evidence="1">Uncharacterized protein</fullName>
    </submittedName>
</protein>
<evidence type="ECO:0000313" key="2">
    <source>
        <dbReference type="Proteomes" id="UP000066042"/>
    </source>
</evidence>
<dbReference type="RefSeq" id="WP_056933098.1">
    <property type="nucleotide sequence ID" value="NZ_CP013050.1"/>
</dbReference>
<dbReference type="PATRIC" id="fig|55802.8.peg.81"/>
<reference evidence="1 2" key="1">
    <citation type="journal article" date="2016" name="Genome Announc.">
        <title>Complete genome sequence of the hyperthermophilic and piezophilic archaeon Thermococcus barophilus Ch5, capable of growth at the expense of hydrogenogenesis from carbon monoxide and formate.</title>
        <authorList>
            <person name="Oger P."/>
            <person name="Sokolova T.G."/>
            <person name="Kozhevnikova D.A."/>
            <person name="Taranov E.A."/>
            <person name="Vannier P."/>
            <person name="Lee H.S."/>
            <person name="Kwon K.K."/>
            <person name="Kang S.G."/>
            <person name="Lee J.H."/>
            <person name="Bonch-Osmolovskaya E.A."/>
            <person name="Lebedinsky A.V."/>
        </authorList>
    </citation>
    <scope>NUCLEOTIDE SEQUENCE [LARGE SCALE GENOMIC DNA]</scope>
    <source>
        <strain evidence="2">Ch5</strain>
    </source>
</reference>
<evidence type="ECO:0000313" key="1">
    <source>
        <dbReference type="EMBL" id="ALM74061.1"/>
    </source>
</evidence>
<gene>
    <name evidence="1" type="ORF">TBCH5v1_0082</name>
</gene>
<sequence length="156" mass="18150">MWEIYELGEYEISKEELRRFHGAKALLTARGIYVVDYIHGKIELLVPTESFPELSQYIHKIHAPDISQRFILGVLEAIVSYLKKLEKDDTTAVYETQDVFVLTPEKKWFYCSLLDLDSTLVMLYAWSLDDVTKTTSAILRTLEDIELMVRKGEIEL</sequence>
<dbReference type="AlphaFoldDB" id="A0A0S1X8E6"/>
<dbReference type="Proteomes" id="UP000066042">
    <property type="component" value="Chromosome"/>
</dbReference>
<accession>A0A0S1X8E6</accession>
<organism evidence="1 2">
    <name type="scientific">Thermococcus barophilus</name>
    <dbReference type="NCBI Taxonomy" id="55802"/>
    <lineage>
        <taxon>Archaea</taxon>
        <taxon>Methanobacteriati</taxon>
        <taxon>Methanobacteriota</taxon>
        <taxon>Thermococci</taxon>
        <taxon>Thermococcales</taxon>
        <taxon>Thermococcaceae</taxon>
        <taxon>Thermococcus</taxon>
    </lineage>
</organism>
<name>A0A0S1X8E6_THEBA</name>